<dbReference type="RefSeq" id="WP_058940289.1">
    <property type="nucleotide sequence ID" value="NZ_LNSV01000003.1"/>
</dbReference>
<organism evidence="1 2">
    <name type="scientific">Streptomyces kanasensis</name>
    <dbReference type="NCBI Taxonomy" id="936756"/>
    <lineage>
        <taxon>Bacteria</taxon>
        <taxon>Bacillati</taxon>
        <taxon>Actinomycetota</taxon>
        <taxon>Actinomycetes</taxon>
        <taxon>Kitasatosporales</taxon>
        <taxon>Streptomycetaceae</taxon>
        <taxon>Streptomyces</taxon>
    </lineage>
</organism>
<dbReference type="Proteomes" id="UP000054011">
    <property type="component" value="Unassembled WGS sequence"/>
</dbReference>
<name>A0A100YA09_9ACTN</name>
<reference evidence="1 2" key="1">
    <citation type="submission" date="2015-11" db="EMBL/GenBank/DDBJ databases">
        <title>Genome-wide analysis reveals the secondary metabolome in Streptomyces kanasensis ZX01.</title>
        <authorList>
            <person name="Zhang G."/>
            <person name="Han L."/>
            <person name="Feng J."/>
            <person name="Zhang X."/>
        </authorList>
    </citation>
    <scope>NUCLEOTIDE SEQUENCE [LARGE SCALE GENOMIC DNA]</scope>
    <source>
        <strain evidence="1 2">ZX01</strain>
    </source>
</reference>
<comment type="caution">
    <text evidence="1">The sequence shown here is derived from an EMBL/GenBank/DDBJ whole genome shotgun (WGS) entry which is preliminary data.</text>
</comment>
<keyword evidence="2" id="KW-1185">Reference proteome</keyword>
<sequence>MRDCEEQTGTNCGGFVTIGSTLLVLEDDGGASKTPMIRFTILSFRSTDDAKVALKGMAAEQRQGWADVKPLKISAGADETDAFTGEHTEVMMRLGGALIRMESMQLKENEPYGELARLQVDRLKKTMEGENPDA</sequence>
<evidence type="ECO:0000313" key="2">
    <source>
        <dbReference type="Proteomes" id="UP000054011"/>
    </source>
</evidence>
<dbReference type="OrthoDB" id="4166297at2"/>
<dbReference type="AlphaFoldDB" id="A0A100YA09"/>
<dbReference type="EMBL" id="LNSV01000003">
    <property type="protein sequence ID" value="KUH40344.1"/>
    <property type="molecule type" value="Genomic_DNA"/>
</dbReference>
<protein>
    <submittedName>
        <fullName evidence="1">Uncharacterized protein</fullName>
    </submittedName>
</protein>
<evidence type="ECO:0000313" key="1">
    <source>
        <dbReference type="EMBL" id="KUH40344.1"/>
    </source>
</evidence>
<accession>A0A100YA09</accession>
<gene>
    <name evidence="1" type="ORF">ATE80_01735</name>
</gene>
<proteinExistence type="predicted"/>